<organism evidence="1 2">
    <name type="scientific">Emiliania huxleyi (strain CCMP1516)</name>
    <dbReference type="NCBI Taxonomy" id="280463"/>
    <lineage>
        <taxon>Eukaryota</taxon>
        <taxon>Haptista</taxon>
        <taxon>Haptophyta</taxon>
        <taxon>Prymnesiophyceae</taxon>
        <taxon>Isochrysidales</taxon>
        <taxon>Noelaerhabdaceae</taxon>
        <taxon>Emiliania</taxon>
    </lineage>
</organism>
<reference evidence="2" key="1">
    <citation type="journal article" date="2013" name="Nature">
        <title>Pan genome of the phytoplankton Emiliania underpins its global distribution.</title>
        <authorList>
            <person name="Read B.A."/>
            <person name="Kegel J."/>
            <person name="Klute M.J."/>
            <person name="Kuo A."/>
            <person name="Lefebvre S.C."/>
            <person name="Maumus F."/>
            <person name="Mayer C."/>
            <person name="Miller J."/>
            <person name="Monier A."/>
            <person name="Salamov A."/>
            <person name="Young J."/>
            <person name="Aguilar M."/>
            <person name="Claverie J.M."/>
            <person name="Frickenhaus S."/>
            <person name="Gonzalez K."/>
            <person name="Herman E.K."/>
            <person name="Lin Y.C."/>
            <person name="Napier J."/>
            <person name="Ogata H."/>
            <person name="Sarno A.F."/>
            <person name="Shmutz J."/>
            <person name="Schroeder D."/>
            <person name="de Vargas C."/>
            <person name="Verret F."/>
            <person name="von Dassow P."/>
            <person name="Valentin K."/>
            <person name="Van de Peer Y."/>
            <person name="Wheeler G."/>
            <person name="Dacks J.B."/>
            <person name="Delwiche C.F."/>
            <person name="Dyhrman S.T."/>
            <person name="Glockner G."/>
            <person name="John U."/>
            <person name="Richards T."/>
            <person name="Worden A.Z."/>
            <person name="Zhang X."/>
            <person name="Grigoriev I.V."/>
            <person name="Allen A.E."/>
            <person name="Bidle K."/>
            <person name="Borodovsky M."/>
            <person name="Bowler C."/>
            <person name="Brownlee C."/>
            <person name="Cock J.M."/>
            <person name="Elias M."/>
            <person name="Gladyshev V.N."/>
            <person name="Groth M."/>
            <person name="Guda C."/>
            <person name="Hadaegh A."/>
            <person name="Iglesias-Rodriguez M.D."/>
            <person name="Jenkins J."/>
            <person name="Jones B.M."/>
            <person name="Lawson T."/>
            <person name="Leese F."/>
            <person name="Lindquist E."/>
            <person name="Lobanov A."/>
            <person name="Lomsadze A."/>
            <person name="Malik S.B."/>
            <person name="Marsh M.E."/>
            <person name="Mackinder L."/>
            <person name="Mock T."/>
            <person name="Mueller-Roeber B."/>
            <person name="Pagarete A."/>
            <person name="Parker M."/>
            <person name="Probert I."/>
            <person name="Quesneville H."/>
            <person name="Raines C."/>
            <person name="Rensing S.A."/>
            <person name="Riano-Pachon D.M."/>
            <person name="Richier S."/>
            <person name="Rokitta S."/>
            <person name="Shiraiwa Y."/>
            <person name="Soanes D.M."/>
            <person name="van der Giezen M."/>
            <person name="Wahlund T.M."/>
            <person name="Williams B."/>
            <person name="Wilson W."/>
            <person name="Wolfe G."/>
            <person name="Wurch L.L."/>
        </authorList>
    </citation>
    <scope>NUCLEOTIDE SEQUENCE</scope>
</reference>
<evidence type="ECO:0000313" key="1">
    <source>
        <dbReference type="EnsemblProtists" id="EOD39552"/>
    </source>
</evidence>
<accession>A0A0D3KUW7</accession>
<dbReference type="EnsemblProtists" id="EOD39552">
    <property type="protein sequence ID" value="EOD39552"/>
    <property type="gene ID" value="EMIHUDRAFT_351455"/>
</dbReference>
<keyword evidence="2" id="KW-1185">Reference proteome</keyword>
<protein>
    <submittedName>
        <fullName evidence="1">Uncharacterized protein</fullName>
    </submittedName>
</protein>
<dbReference type="KEGG" id="ehx:EMIHUDRAFT_351455"/>
<name>A0A0D3KUW7_EMIH1</name>
<dbReference type="HOGENOM" id="CLU_2927431_0_0_1"/>
<evidence type="ECO:0000313" key="2">
    <source>
        <dbReference type="Proteomes" id="UP000013827"/>
    </source>
</evidence>
<reference evidence="1" key="2">
    <citation type="submission" date="2024-10" db="UniProtKB">
        <authorList>
            <consortium name="EnsemblProtists"/>
        </authorList>
    </citation>
    <scope>IDENTIFICATION</scope>
</reference>
<dbReference type="Proteomes" id="UP000013827">
    <property type="component" value="Unassembled WGS sequence"/>
</dbReference>
<sequence>MRFLVCCCDDGSFSLLELAGHLPARAINGGEEGLPAPSSVAKLGQALLDLERVAAAAAAAD</sequence>
<dbReference type="RefSeq" id="XP_005791981.1">
    <property type="nucleotide sequence ID" value="XM_005791924.1"/>
</dbReference>
<dbReference type="GeneID" id="17284823"/>
<dbReference type="PaxDb" id="2903-EOD39552"/>
<proteinExistence type="predicted"/>
<dbReference type="AlphaFoldDB" id="A0A0D3KUW7"/>